<dbReference type="RefSeq" id="WP_197015098.1">
    <property type="nucleotide sequence ID" value="NZ_BAABES010000023.1"/>
</dbReference>
<accession>A0A931DS66</accession>
<organism evidence="1 2">
    <name type="scientific">Actinomadura viridis</name>
    <dbReference type="NCBI Taxonomy" id="58110"/>
    <lineage>
        <taxon>Bacteria</taxon>
        <taxon>Bacillati</taxon>
        <taxon>Actinomycetota</taxon>
        <taxon>Actinomycetes</taxon>
        <taxon>Streptosporangiales</taxon>
        <taxon>Thermomonosporaceae</taxon>
        <taxon>Actinomadura</taxon>
    </lineage>
</organism>
<sequence length="143" mass="14476">MGWKHVTALAGGGTIALAALQGTASATPGSGVTARTIAQGTIDGTDYVLRELTIAPGGSTGWHYHGSRLRAVVTRGTLTHHASDCSVDGLYGEGDTIVEPAGPDAVHLGRNLGPTPVVLTALYLVPHGSPLAVDAPNPGCDFE</sequence>
<protein>
    <submittedName>
        <fullName evidence="1">Quercetin dioxygenase-like cupin family protein</fullName>
    </submittedName>
</protein>
<comment type="caution">
    <text evidence="1">The sequence shown here is derived from an EMBL/GenBank/DDBJ whole genome shotgun (WGS) entry which is preliminary data.</text>
</comment>
<evidence type="ECO:0000313" key="2">
    <source>
        <dbReference type="Proteomes" id="UP000614047"/>
    </source>
</evidence>
<gene>
    <name evidence="1" type="ORF">IW256_007095</name>
</gene>
<dbReference type="GO" id="GO:0051213">
    <property type="term" value="F:dioxygenase activity"/>
    <property type="evidence" value="ECO:0007669"/>
    <property type="project" value="UniProtKB-KW"/>
</dbReference>
<reference evidence="1" key="1">
    <citation type="submission" date="2020-11" db="EMBL/GenBank/DDBJ databases">
        <title>Sequencing the genomes of 1000 actinobacteria strains.</title>
        <authorList>
            <person name="Klenk H.-P."/>
        </authorList>
    </citation>
    <scope>NUCLEOTIDE SEQUENCE</scope>
    <source>
        <strain evidence="1">DSM 43175</strain>
    </source>
</reference>
<dbReference type="Gene3D" id="2.60.120.10">
    <property type="entry name" value="Jelly Rolls"/>
    <property type="match status" value="1"/>
</dbReference>
<keyword evidence="1" id="KW-0560">Oxidoreductase</keyword>
<evidence type="ECO:0000313" key="1">
    <source>
        <dbReference type="EMBL" id="MBG6092982.1"/>
    </source>
</evidence>
<keyword evidence="1" id="KW-0223">Dioxygenase</keyword>
<keyword evidence="2" id="KW-1185">Reference proteome</keyword>
<dbReference type="AlphaFoldDB" id="A0A931DS66"/>
<dbReference type="InterPro" id="IPR011051">
    <property type="entry name" value="RmlC_Cupin_sf"/>
</dbReference>
<dbReference type="SUPFAM" id="SSF51182">
    <property type="entry name" value="RmlC-like cupins"/>
    <property type="match status" value="1"/>
</dbReference>
<dbReference type="EMBL" id="JADOUA010000001">
    <property type="protein sequence ID" value="MBG6092982.1"/>
    <property type="molecule type" value="Genomic_DNA"/>
</dbReference>
<dbReference type="InterPro" id="IPR014710">
    <property type="entry name" value="RmlC-like_jellyroll"/>
</dbReference>
<name>A0A931DS66_9ACTN</name>
<dbReference type="Proteomes" id="UP000614047">
    <property type="component" value="Unassembled WGS sequence"/>
</dbReference>
<proteinExistence type="predicted"/>